<dbReference type="FunFam" id="1.20.1640.10:FF:000020">
    <property type="entry name" value="Transmembrane transport protein MmpL10"/>
    <property type="match status" value="1"/>
</dbReference>
<dbReference type="NCBIfam" id="TIGR00833">
    <property type="entry name" value="actII"/>
    <property type="match status" value="1"/>
</dbReference>
<dbReference type="InterPro" id="IPR004869">
    <property type="entry name" value="MMPL_dom"/>
</dbReference>
<feature type="transmembrane region" description="Helical" evidence="7">
    <location>
        <begin position="196"/>
        <end position="215"/>
    </location>
</feature>
<feature type="domain" description="Membrane transport protein MMPL" evidence="8">
    <location>
        <begin position="59"/>
        <end position="384"/>
    </location>
</feature>
<dbReference type="Gene3D" id="1.20.1640.10">
    <property type="entry name" value="Multidrug efflux transporter AcrB transmembrane domain"/>
    <property type="match status" value="2"/>
</dbReference>
<evidence type="ECO:0000313" key="9">
    <source>
        <dbReference type="EMBL" id="OHU98099.1"/>
    </source>
</evidence>
<evidence type="ECO:0000256" key="2">
    <source>
        <dbReference type="ARBA" id="ARBA00010157"/>
    </source>
</evidence>
<protein>
    <recommendedName>
        <fullName evidence="8">Membrane transport protein MMPL domain-containing protein</fullName>
    </recommendedName>
</protein>
<accession>A0A1S1NEP4</accession>
<dbReference type="Proteomes" id="UP000179734">
    <property type="component" value="Unassembled WGS sequence"/>
</dbReference>
<gene>
    <name evidence="9" type="ORF">BKN37_21265</name>
</gene>
<organism evidence="9 10">
    <name type="scientific">Mycobacterium talmoniae</name>
    <dbReference type="NCBI Taxonomy" id="1858794"/>
    <lineage>
        <taxon>Bacteria</taxon>
        <taxon>Bacillati</taxon>
        <taxon>Actinomycetota</taxon>
        <taxon>Actinomycetes</taxon>
        <taxon>Mycobacteriales</taxon>
        <taxon>Mycobacteriaceae</taxon>
        <taxon>Mycobacterium</taxon>
    </lineage>
</organism>
<evidence type="ECO:0000313" key="10">
    <source>
        <dbReference type="Proteomes" id="UP000179734"/>
    </source>
</evidence>
<feature type="transmembrane region" description="Helical" evidence="7">
    <location>
        <begin position="792"/>
        <end position="816"/>
    </location>
</feature>
<keyword evidence="10" id="KW-1185">Reference proteome</keyword>
<evidence type="ECO:0000256" key="7">
    <source>
        <dbReference type="SAM" id="Phobius"/>
    </source>
</evidence>
<feature type="transmembrane region" description="Helical" evidence="7">
    <location>
        <begin position="253"/>
        <end position="277"/>
    </location>
</feature>
<feature type="transmembrane region" description="Helical" evidence="7">
    <location>
        <begin position="222"/>
        <end position="247"/>
    </location>
</feature>
<evidence type="ECO:0000256" key="5">
    <source>
        <dbReference type="ARBA" id="ARBA00022989"/>
    </source>
</evidence>
<proteinExistence type="inferred from homology"/>
<evidence type="ECO:0000256" key="1">
    <source>
        <dbReference type="ARBA" id="ARBA00004651"/>
    </source>
</evidence>
<dbReference type="InterPro" id="IPR004707">
    <property type="entry name" value="MmpL_fam"/>
</dbReference>
<feature type="transmembrane region" description="Helical" evidence="7">
    <location>
        <begin position="298"/>
        <end position="320"/>
    </location>
</feature>
<feature type="transmembrane region" description="Helical" evidence="7">
    <location>
        <begin position="987"/>
        <end position="1005"/>
    </location>
</feature>
<feature type="transmembrane region" description="Helical" evidence="7">
    <location>
        <begin position="822"/>
        <end position="846"/>
    </location>
</feature>
<dbReference type="FunFam" id="1.20.1640.10:FF:000018">
    <property type="entry name" value="Transmembrane transport protein MmpL10"/>
    <property type="match status" value="1"/>
</dbReference>
<keyword evidence="5 7" id="KW-1133">Transmembrane helix</keyword>
<dbReference type="Pfam" id="PF03176">
    <property type="entry name" value="MMPL"/>
    <property type="match status" value="2"/>
</dbReference>
<keyword evidence="3" id="KW-1003">Cell membrane</keyword>
<feature type="transmembrane region" description="Helical" evidence="7">
    <location>
        <begin position="332"/>
        <end position="359"/>
    </location>
</feature>
<name>A0A1S1NEP4_9MYCO</name>
<dbReference type="PANTHER" id="PTHR33406">
    <property type="entry name" value="MEMBRANE PROTEIN MJ1562-RELATED"/>
    <property type="match status" value="1"/>
</dbReference>
<dbReference type="GO" id="GO:0005886">
    <property type="term" value="C:plasma membrane"/>
    <property type="evidence" value="ECO:0007669"/>
    <property type="project" value="UniProtKB-SubCell"/>
</dbReference>
<keyword evidence="4 7" id="KW-0812">Transmembrane</keyword>
<keyword evidence="6 7" id="KW-0472">Membrane</keyword>
<feature type="domain" description="Membrane transport protein MMPL" evidence="8">
    <location>
        <begin position="605"/>
        <end position="940"/>
    </location>
</feature>
<comment type="subcellular location">
    <subcellularLocation>
        <location evidence="1">Cell membrane</location>
        <topology evidence="1">Multi-pass membrane protein</topology>
    </subcellularLocation>
</comment>
<evidence type="ECO:0000256" key="4">
    <source>
        <dbReference type="ARBA" id="ARBA00022692"/>
    </source>
</evidence>
<comment type="caution">
    <text evidence="9">The sequence shown here is derived from an EMBL/GenBank/DDBJ whole genome shotgun (WGS) entry which is preliminary data.</text>
</comment>
<evidence type="ECO:0000256" key="6">
    <source>
        <dbReference type="ARBA" id="ARBA00023136"/>
    </source>
</evidence>
<dbReference type="AlphaFoldDB" id="A0A1S1NEP4"/>
<feature type="transmembrane region" description="Helical" evidence="7">
    <location>
        <begin position="867"/>
        <end position="889"/>
    </location>
</feature>
<dbReference type="EMBL" id="MLQM01000153">
    <property type="protein sequence ID" value="OHU98099.1"/>
    <property type="molecule type" value="Genomic_DNA"/>
</dbReference>
<sequence>MSTEQMTTERTDTSFLARAIRMLSAPIILAWLAIAALLTFAVPSLEQVGKERAAPIMADYAPSVRAMKRIGEVFQESESDSTAMIVLEGDQPLGDAAHHYYDLLIRQLDNDPTHVRHVEDFWSDPLTAAGVQSADGKAAYVQVNLAGNEGEDLANESVRAVQGIVARTPAPPGVKAYVTGWTPLITDEDESGNQSVLKITVVSIAAIFTMLFLVYRSVTTVALLLVMVGVELLAARGIVAVLALHGWFRLSTFAVTLVVALAIAAGTDYGIFFFGRYHEARQAGEDRETAYYTTYRGVAKVVLASGLTIAGAVACLSFTRMPYFQTLGAPCAVGMLVSVAVALTLVPAALAVGGRFGLFEPKRTVQVHGWRRVGTAIVRWPGPILAATVAVALIGLLTLPGYRASYNLLKYLPDNLPSGQGFAAAERHFSPARMMPELLMVETDRDLRNPADFLVLDRLTKRIFGVEGVSRVQAITRPEGTPLEHSSIPFQLSMQNAAQRQNMKFEKDRIDDMVTQADELTDTIAAMRRMQGLMQQLAGTTHATIGRTHEVVAVTDELRDHIADFDDFWRPVRNYFYWEQHCYDVPICWSLRSLFDAMDGVDQLDENLHALSDNLDNFDVLMPQMIAQFSPMIATMESVRTMLLTMHSTMSGIFEQMEELSGDATAMGKAFDAARNDDSFYLPPEVFANPDFQRAMKFFLSPDGKAVRMIITHRGDPAAPEAIPRIGAIRTATAEALKGTPLEHAKVYLTGTAAINKDQRDGSSVDLLIAGVASLCLIFIIMLIITRSLVAAAVIVGTVALSLGASFGLSVLVWQYLLGIDLHWLVLAMSVIILLAVGSDYNLLLVSRLKEELGAGIKTGLIRAVGGTGKVVTSAGLVFAFTMASMVVSDLRIIGQVGTTIGLGLLFDTLVVRAFMTPSIAALLGRWFWWPQRIRPRPASYLLRPYAPRPVVRRYLLPQEPVLAGVIRSGAPAPGGGRSARLRMRRWLGMPLALGLLIGVGGLTVSRLPRHLGL</sequence>
<dbReference type="InterPro" id="IPR050545">
    <property type="entry name" value="Mycobact_MmpL"/>
</dbReference>
<feature type="transmembrane region" description="Helical" evidence="7">
    <location>
        <begin position="20"/>
        <end position="42"/>
    </location>
</feature>
<feature type="transmembrane region" description="Helical" evidence="7">
    <location>
        <begin position="767"/>
        <end position="785"/>
    </location>
</feature>
<evidence type="ECO:0000259" key="8">
    <source>
        <dbReference type="Pfam" id="PF03176"/>
    </source>
</evidence>
<dbReference type="SUPFAM" id="SSF82866">
    <property type="entry name" value="Multidrug efflux transporter AcrB transmembrane domain"/>
    <property type="match status" value="2"/>
</dbReference>
<feature type="transmembrane region" description="Helical" evidence="7">
    <location>
        <begin position="380"/>
        <end position="402"/>
    </location>
</feature>
<comment type="similarity">
    <text evidence="2">Belongs to the resistance-nodulation-cell division (RND) (TC 2.A.6) family. MmpL subfamily.</text>
</comment>
<reference evidence="9 10" key="1">
    <citation type="submission" date="2016-10" db="EMBL/GenBank/DDBJ databases">
        <title>Genome sequence of Mycobacterium talmonii.</title>
        <authorList>
            <person name="Greninger A.L."/>
            <person name="Elliott B."/>
            <person name="Vasireddy S."/>
            <person name="Vasireddy R."/>
        </authorList>
    </citation>
    <scope>NUCLEOTIDE SEQUENCE [LARGE SCALE GENOMIC DNA]</scope>
    <source>
        <strain evidence="10">NE-TNMC-100812</strain>
    </source>
</reference>
<feature type="transmembrane region" description="Helical" evidence="7">
    <location>
        <begin position="901"/>
        <end position="929"/>
    </location>
</feature>
<evidence type="ECO:0000256" key="3">
    <source>
        <dbReference type="ARBA" id="ARBA00022475"/>
    </source>
</evidence>
<dbReference type="PANTHER" id="PTHR33406:SF6">
    <property type="entry name" value="MEMBRANE PROTEIN YDGH-RELATED"/>
    <property type="match status" value="1"/>
</dbReference>